<gene>
    <name evidence="2" type="ORF">N4S67_26065</name>
</gene>
<dbReference type="SUPFAM" id="SSF53474">
    <property type="entry name" value="alpha/beta-Hydrolases"/>
    <property type="match status" value="1"/>
</dbReference>
<feature type="transmembrane region" description="Helical" evidence="1">
    <location>
        <begin position="20"/>
        <end position="39"/>
    </location>
</feature>
<dbReference type="InterPro" id="IPR005152">
    <property type="entry name" value="Lipase_secreted"/>
</dbReference>
<dbReference type="Pfam" id="PF03583">
    <property type="entry name" value="LIP"/>
    <property type="match status" value="1"/>
</dbReference>
<sequence>MADVTGSTEGRDACRLAITLRLILALAFTVAACTVFQQLPAATAENCPPNTGYQPECQYRPFYTPPNPLPDGSPGDILRTEPSRIALDPAGHGRYSGKGTRIMYQSINGRGQRVAVTGTYIEPENPWPGSGPRPLIAFAPWVQGLGDQCAISRLISEGGMHYGGYLDFLFYYEAGFVATMLDRGFALVLTDYQGTGTYGPPTAGIRVPTANAVIDSARAAMRLPGTSLNPQGPVAFWGYGPGGTAAGAAVEMAPTYAPELDVVGAWIGAPLVDYAEYADYADGSMLVGTMGYALNSFIAAFPEAEQAIMAKLTPRGVDFLQKTRYNCIDELMVKFMFRHLQPYFNQDYHEILASEPIKSALAAQRLGSLKPTAPVQIDINRFDPLFSWVSARQLAVDWCAMGTNVEFWTNEQPPFLNKTATNSVLTYFVEGERGLKWIADRFERAPSSSNCATL</sequence>
<comment type="caution">
    <text evidence="2">The sequence shown here is derived from an EMBL/GenBank/DDBJ whole genome shotgun (WGS) entry which is preliminary data.</text>
</comment>
<keyword evidence="1" id="KW-0472">Membrane</keyword>
<dbReference type="InterPro" id="IPR029058">
    <property type="entry name" value="AB_hydrolase_fold"/>
</dbReference>
<name>A0ABT2MI21_9MYCO</name>
<organism evidence="2 3">
    <name type="scientific">Mycobacterium deserti</name>
    <dbReference type="NCBI Taxonomy" id="2978347"/>
    <lineage>
        <taxon>Bacteria</taxon>
        <taxon>Bacillati</taxon>
        <taxon>Actinomycetota</taxon>
        <taxon>Actinomycetes</taxon>
        <taxon>Mycobacteriales</taxon>
        <taxon>Mycobacteriaceae</taxon>
        <taxon>Mycobacterium</taxon>
    </lineage>
</organism>
<dbReference type="RefSeq" id="WP_260995942.1">
    <property type="nucleotide sequence ID" value="NZ_JAODWD010000007.1"/>
</dbReference>
<dbReference type="PIRSF" id="PIRSF029171">
    <property type="entry name" value="Esterase_LipA"/>
    <property type="match status" value="1"/>
</dbReference>
<keyword evidence="1" id="KW-0812">Transmembrane</keyword>
<accession>A0ABT2MI21</accession>
<dbReference type="Gene3D" id="1.10.260.130">
    <property type="match status" value="1"/>
</dbReference>
<protein>
    <submittedName>
        <fullName evidence="2">Lipase family protein</fullName>
    </submittedName>
</protein>
<evidence type="ECO:0000313" key="3">
    <source>
        <dbReference type="Proteomes" id="UP001206639"/>
    </source>
</evidence>
<proteinExistence type="predicted"/>
<dbReference type="EMBL" id="JAODWD010000007">
    <property type="protein sequence ID" value="MCT7661867.1"/>
    <property type="molecule type" value="Genomic_DNA"/>
</dbReference>
<keyword evidence="1" id="KW-1133">Transmembrane helix</keyword>
<dbReference type="Gene3D" id="3.40.50.1820">
    <property type="entry name" value="alpha/beta hydrolase"/>
    <property type="match status" value="1"/>
</dbReference>
<evidence type="ECO:0000256" key="1">
    <source>
        <dbReference type="SAM" id="Phobius"/>
    </source>
</evidence>
<keyword evidence="3" id="KW-1185">Reference proteome</keyword>
<evidence type="ECO:0000313" key="2">
    <source>
        <dbReference type="EMBL" id="MCT7661867.1"/>
    </source>
</evidence>
<dbReference type="Proteomes" id="UP001206639">
    <property type="component" value="Unassembled WGS sequence"/>
</dbReference>
<dbReference type="PANTHER" id="PTHR34853">
    <property type="match status" value="1"/>
</dbReference>
<dbReference type="PANTHER" id="PTHR34853:SF1">
    <property type="entry name" value="LIPASE 5"/>
    <property type="match status" value="1"/>
</dbReference>
<reference evidence="3" key="1">
    <citation type="submission" date="2023-07" db="EMBL/GenBank/DDBJ databases">
        <authorList>
            <person name="Deng Y."/>
            <person name="Zhang Y.-Q."/>
        </authorList>
    </citation>
    <scope>NUCLEOTIDE SEQUENCE [LARGE SCALE GENOMIC DNA]</scope>
    <source>
        <strain evidence="3">CPCC 205710</strain>
    </source>
</reference>